<proteinExistence type="predicted"/>
<dbReference type="EMBL" id="RDQH01000336">
    <property type="protein sequence ID" value="RXH86840.1"/>
    <property type="molecule type" value="Genomic_DNA"/>
</dbReference>
<evidence type="ECO:0000313" key="1">
    <source>
        <dbReference type="EMBL" id="RXH86840.1"/>
    </source>
</evidence>
<protein>
    <submittedName>
        <fullName evidence="1">Uncharacterized protein</fullName>
    </submittedName>
</protein>
<name>A0A498IUH4_MALDO</name>
<gene>
    <name evidence="1" type="ORF">DVH24_022113</name>
</gene>
<comment type="caution">
    <text evidence="1">The sequence shown here is derived from an EMBL/GenBank/DDBJ whole genome shotgun (WGS) entry which is preliminary data.</text>
</comment>
<organism evidence="1 2">
    <name type="scientific">Malus domestica</name>
    <name type="common">Apple</name>
    <name type="synonym">Pyrus malus</name>
    <dbReference type="NCBI Taxonomy" id="3750"/>
    <lineage>
        <taxon>Eukaryota</taxon>
        <taxon>Viridiplantae</taxon>
        <taxon>Streptophyta</taxon>
        <taxon>Embryophyta</taxon>
        <taxon>Tracheophyta</taxon>
        <taxon>Spermatophyta</taxon>
        <taxon>Magnoliopsida</taxon>
        <taxon>eudicotyledons</taxon>
        <taxon>Gunneridae</taxon>
        <taxon>Pentapetalae</taxon>
        <taxon>rosids</taxon>
        <taxon>fabids</taxon>
        <taxon>Rosales</taxon>
        <taxon>Rosaceae</taxon>
        <taxon>Amygdaloideae</taxon>
        <taxon>Maleae</taxon>
        <taxon>Malus</taxon>
    </lineage>
</organism>
<evidence type="ECO:0000313" key="2">
    <source>
        <dbReference type="Proteomes" id="UP000290289"/>
    </source>
</evidence>
<dbReference type="Proteomes" id="UP000290289">
    <property type="component" value="Chromosome 10"/>
</dbReference>
<accession>A0A498IUH4</accession>
<sequence>MKQVEVDRFFIMEKLDRNVIEIPRVKSEDQLVNVLTKTTFYQTVEGHGKTQGIHGHSQKFGRSASKVSIDVHRSLGGQPLNASTTEKNAIEAFTNSKYCWDQISDGIQGGAWPAVPTPPPTFDNSKYSPITAFITMFLIGNSPLPPPQGITPPNLHPPTGIS</sequence>
<reference evidence="1 2" key="1">
    <citation type="submission" date="2018-10" db="EMBL/GenBank/DDBJ databases">
        <title>A high-quality apple genome assembly.</title>
        <authorList>
            <person name="Hu J."/>
        </authorList>
    </citation>
    <scope>NUCLEOTIDE SEQUENCE [LARGE SCALE GENOMIC DNA]</scope>
    <source>
        <strain evidence="2">cv. HFTH1</strain>
        <tissue evidence="1">Young leaf</tissue>
    </source>
</reference>
<keyword evidence="2" id="KW-1185">Reference proteome</keyword>
<dbReference type="AlphaFoldDB" id="A0A498IUH4"/>